<proteinExistence type="predicted"/>
<keyword evidence="1" id="KW-1133">Transmembrane helix</keyword>
<protein>
    <submittedName>
        <fullName evidence="2">DUF1449 domain-containing protein</fullName>
    </submittedName>
</protein>
<dbReference type="RefSeq" id="WP_170883161.1">
    <property type="nucleotide sequence ID" value="NZ_JABEYA020000009.1"/>
</dbReference>
<evidence type="ECO:0000313" key="2">
    <source>
        <dbReference type="EMBL" id="MDN3608250.1"/>
    </source>
</evidence>
<feature type="transmembrane region" description="Helical" evidence="1">
    <location>
        <begin position="102"/>
        <end position="123"/>
    </location>
</feature>
<feature type="transmembrane region" description="Helical" evidence="1">
    <location>
        <begin position="17"/>
        <end position="38"/>
    </location>
</feature>
<dbReference type="Proteomes" id="UP001238540">
    <property type="component" value="Unassembled WGS sequence"/>
</dbReference>
<keyword evidence="3" id="KW-1185">Reference proteome</keyword>
<comment type="caution">
    <text evidence="2">The sequence shown here is derived from an EMBL/GenBank/DDBJ whole genome shotgun (WGS) entry which is preliminary data.</text>
</comment>
<name>A0ABT8BMH9_9VIBR</name>
<reference evidence="3" key="1">
    <citation type="journal article" date="2019" name="Int. J. Syst. Evol. Microbiol.">
        <title>The Global Catalogue of Microorganisms (GCM) 10K type strain sequencing project: providing services to taxonomists for standard genome sequencing and annotation.</title>
        <authorList>
            <consortium name="The Broad Institute Genomics Platform"/>
            <consortium name="The Broad Institute Genome Sequencing Center for Infectious Disease"/>
            <person name="Wu L."/>
            <person name="Ma J."/>
        </authorList>
    </citation>
    <scope>NUCLEOTIDE SEQUENCE [LARGE SCALE GENOMIC DNA]</scope>
    <source>
        <strain evidence="3">CECT 7398</strain>
    </source>
</reference>
<evidence type="ECO:0000313" key="3">
    <source>
        <dbReference type="Proteomes" id="UP001238540"/>
    </source>
</evidence>
<organism evidence="2 3">
    <name type="scientific">Vibrio ostreicida</name>
    <dbReference type="NCBI Taxonomy" id="526588"/>
    <lineage>
        <taxon>Bacteria</taxon>
        <taxon>Pseudomonadati</taxon>
        <taxon>Pseudomonadota</taxon>
        <taxon>Gammaproteobacteria</taxon>
        <taxon>Vibrionales</taxon>
        <taxon>Vibrionaceae</taxon>
        <taxon>Vibrio</taxon>
    </lineage>
</organism>
<keyword evidence="1" id="KW-0472">Membrane</keyword>
<keyword evidence="1" id="KW-0812">Transmembrane</keyword>
<evidence type="ECO:0000256" key="1">
    <source>
        <dbReference type="SAM" id="Phobius"/>
    </source>
</evidence>
<sequence length="208" mass="23272">MTLHDFFYALANWPTSVFFFPFGLFLLIMLIDLVFNVVDSVTADMELFDLDNIPGSGLLLPPVLSKVPLMVALCTSFFVATVLSFYMSHHTQEWLTGYSLDIANVLSIPVIAYLALIIAAWMLKPLSPLFDKAKAFASVEFVGMTARVHSSKVTALMGEVMVMQNGNEYLLDAVIEKEQDLAYGDEVVIVSREKELNRYVVMKNNTNL</sequence>
<gene>
    <name evidence="2" type="ORF">QWZ16_00420</name>
</gene>
<dbReference type="Gene3D" id="2.40.50.140">
    <property type="entry name" value="Nucleic acid-binding proteins"/>
    <property type="match status" value="1"/>
</dbReference>
<dbReference type="InterPro" id="IPR012340">
    <property type="entry name" value="NA-bd_OB-fold"/>
</dbReference>
<accession>A0ABT8BMH9</accession>
<dbReference type="EMBL" id="JAUFQC010000001">
    <property type="protein sequence ID" value="MDN3608250.1"/>
    <property type="molecule type" value="Genomic_DNA"/>
</dbReference>
<feature type="transmembrane region" description="Helical" evidence="1">
    <location>
        <begin position="67"/>
        <end position="87"/>
    </location>
</feature>